<dbReference type="GO" id="GO:0030170">
    <property type="term" value="F:pyridoxal phosphate binding"/>
    <property type="evidence" value="ECO:0007669"/>
    <property type="project" value="InterPro"/>
</dbReference>
<evidence type="ECO:0000256" key="2">
    <source>
        <dbReference type="ARBA" id="ARBA00009077"/>
    </source>
</evidence>
<dbReference type="InterPro" id="IPR015421">
    <property type="entry name" value="PyrdxlP-dep_Trfase_major"/>
</dbReference>
<dbReference type="PANTHER" id="PTHR43797:SF2">
    <property type="entry name" value="HOMOCYSTEINE_CYSTEINE SYNTHASE"/>
    <property type="match status" value="1"/>
</dbReference>
<dbReference type="PANTHER" id="PTHR43797">
    <property type="entry name" value="HOMOCYSTEINE/CYSTEINE SYNTHASE"/>
    <property type="match status" value="1"/>
</dbReference>
<dbReference type="EC" id="2.5.1.49" evidence="7"/>
<sequence length="436" mass="47755">MPDTNYHFDTLKIRAAYDPAQHSQAVSPPIYQTASYEFRDTKNADGLFALTEAGFLYSRVNNPTVDVLERRVAALGGGSGAIALGSGMAAISYTILTLAEKGGRILTSPYLYGGSSDAFRRIFPNFNIHFDHSPNIDDVTALEKDIKPDTKAIFVESVSNPTGAVADLEALANLAHKHGIPLVVDNTFATPYLLNPIKYGADIVVYSATKALNGHGNVIAGLIVESGRFPWDNGKFPQLEHTEYVLRDRATGRERNFLEAAPDAPFVTRVRLTYLNYFGAALGPFDAYLALIGIETLSERLDKQVSNAKKIVAWLEKNPHAAWVKYAGIPSNPYYKLAQKYLPRGVPGIFSFGFNGTVEQSEAFLDAIELWSYHVNVGDARSLIVNSPKTTHGELTPEELKAADIEPNLIRLSLGLEDAEDLIADLDQAFKKVFGE</sequence>
<dbReference type="FunFam" id="3.40.640.10:FF:000046">
    <property type="entry name" value="Cystathionine gamma-lyase"/>
    <property type="match status" value="1"/>
</dbReference>
<dbReference type="STRING" id="545695.TREAZ_1497"/>
<evidence type="ECO:0000256" key="5">
    <source>
        <dbReference type="PIRSR" id="PIRSR001434-2"/>
    </source>
</evidence>
<dbReference type="AlphaFoldDB" id="F5YEL3"/>
<dbReference type="InterPro" id="IPR006235">
    <property type="entry name" value="OAc-hSer/O-AcSer_sulfhydrylase"/>
</dbReference>
<dbReference type="RefSeq" id="WP_015710517.1">
    <property type="nucleotide sequence ID" value="NC_015577.1"/>
</dbReference>
<dbReference type="GO" id="GO:0016829">
    <property type="term" value="F:lyase activity"/>
    <property type="evidence" value="ECO:0007669"/>
    <property type="project" value="UniProtKB-KW"/>
</dbReference>
<proteinExistence type="inferred from homology"/>
<keyword evidence="7" id="KW-0456">Lyase</keyword>
<keyword evidence="4 5" id="KW-0663">Pyridoxal phosphate</keyword>
<dbReference type="GO" id="GO:0071269">
    <property type="term" value="P:L-homocysteine biosynthetic process"/>
    <property type="evidence" value="ECO:0007669"/>
    <property type="project" value="TreeGrafter"/>
</dbReference>
<evidence type="ECO:0000313" key="8">
    <source>
        <dbReference type="Proteomes" id="UP000009222"/>
    </source>
</evidence>
<name>F5YEL3_LEAAZ</name>
<keyword evidence="3 7" id="KW-0808">Transferase</keyword>
<dbReference type="GO" id="GO:0003961">
    <property type="term" value="F:O-acetylhomoserine aminocarboxypropyltransferase activity"/>
    <property type="evidence" value="ECO:0007669"/>
    <property type="project" value="UniProtKB-EC"/>
</dbReference>
<dbReference type="InterPro" id="IPR015422">
    <property type="entry name" value="PyrdxlP-dep_Trfase_small"/>
</dbReference>
<organism evidence="7 8">
    <name type="scientific">Leadbettera azotonutricia (strain ATCC BAA-888 / DSM 13862 / ZAS-9)</name>
    <name type="common">Treponema azotonutricium</name>
    <dbReference type="NCBI Taxonomy" id="545695"/>
    <lineage>
        <taxon>Bacteria</taxon>
        <taxon>Pseudomonadati</taxon>
        <taxon>Spirochaetota</taxon>
        <taxon>Spirochaetia</taxon>
        <taxon>Spirochaetales</taxon>
        <taxon>Breznakiellaceae</taxon>
        <taxon>Leadbettera</taxon>
    </lineage>
</organism>
<reference evidence="8" key="1">
    <citation type="submission" date="2009-12" db="EMBL/GenBank/DDBJ databases">
        <title>Complete sequence of Treponema azotonutricium strain ZAS-9.</title>
        <authorList>
            <person name="Tetu S.G."/>
            <person name="Matson E."/>
            <person name="Ren Q."/>
            <person name="Seshadri R."/>
            <person name="Elbourne L."/>
            <person name="Hassan K.A."/>
            <person name="Durkin A."/>
            <person name="Radune D."/>
            <person name="Mohamoud Y."/>
            <person name="Shay R."/>
            <person name="Jin S."/>
            <person name="Zhang X."/>
            <person name="Lucey K."/>
            <person name="Ballor N.R."/>
            <person name="Ottesen E."/>
            <person name="Rosenthal R."/>
            <person name="Allen A."/>
            <person name="Leadbetter J.R."/>
            <person name="Paulsen I.T."/>
        </authorList>
    </citation>
    <scope>NUCLEOTIDE SEQUENCE [LARGE SCALE GENOMIC DNA]</scope>
    <source>
        <strain evidence="8">ATCC BAA-888 / DSM 13862 / ZAS-9</strain>
    </source>
</reference>
<dbReference type="EMBL" id="CP001841">
    <property type="protein sequence ID" value="AEF80392.1"/>
    <property type="molecule type" value="Genomic_DNA"/>
</dbReference>
<dbReference type="InterPro" id="IPR000277">
    <property type="entry name" value="Cys/Met-Metab_PyrdxlP-dep_enz"/>
</dbReference>
<gene>
    <name evidence="7" type="ordered locus">TREAZ_1497</name>
</gene>
<feature type="modified residue" description="N6-(pyridoxal phosphate)lysine" evidence="5">
    <location>
        <position position="210"/>
    </location>
</feature>
<evidence type="ECO:0000256" key="4">
    <source>
        <dbReference type="ARBA" id="ARBA00022898"/>
    </source>
</evidence>
<dbReference type="Proteomes" id="UP000009222">
    <property type="component" value="Chromosome"/>
</dbReference>
<evidence type="ECO:0000256" key="1">
    <source>
        <dbReference type="ARBA" id="ARBA00001933"/>
    </source>
</evidence>
<dbReference type="HOGENOM" id="CLU_018986_4_2_12"/>
<keyword evidence="8" id="KW-1185">Reference proteome</keyword>
<dbReference type="SUPFAM" id="SSF53383">
    <property type="entry name" value="PLP-dependent transferases"/>
    <property type="match status" value="1"/>
</dbReference>
<dbReference type="InParanoid" id="F5YEL3"/>
<dbReference type="GO" id="GO:0019346">
    <property type="term" value="P:transsulfuration"/>
    <property type="evidence" value="ECO:0007669"/>
    <property type="project" value="InterPro"/>
</dbReference>
<dbReference type="GO" id="GO:0006535">
    <property type="term" value="P:cysteine biosynthetic process from serine"/>
    <property type="evidence" value="ECO:0007669"/>
    <property type="project" value="TreeGrafter"/>
</dbReference>
<dbReference type="PIRSF" id="PIRSF001434">
    <property type="entry name" value="CGS"/>
    <property type="match status" value="1"/>
</dbReference>
<dbReference type="KEGG" id="taz:TREAZ_1497"/>
<dbReference type="Gene3D" id="3.40.640.10">
    <property type="entry name" value="Type I PLP-dependent aspartate aminotransferase-like (Major domain)"/>
    <property type="match status" value="1"/>
</dbReference>
<dbReference type="GO" id="GO:0005737">
    <property type="term" value="C:cytoplasm"/>
    <property type="evidence" value="ECO:0007669"/>
    <property type="project" value="TreeGrafter"/>
</dbReference>
<dbReference type="Gene3D" id="3.90.1150.10">
    <property type="entry name" value="Aspartate Aminotransferase, domain 1"/>
    <property type="match status" value="1"/>
</dbReference>
<comment type="cofactor">
    <cofactor evidence="1 6">
        <name>pyridoxal 5'-phosphate</name>
        <dbReference type="ChEBI" id="CHEBI:597326"/>
    </cofactor>
</comment>
<comment type="similarity">
    <text evidence="2 6">Belongs to the trans-sulfuration enzymes family.</text>
</comment>
<protein>
    <submittedName>
        <fullName evidence="7">O-acetylhomoserine (Thiol)-lyase (O-acetylhomoserinesulfhydrylase) (OAH sulfhydrylase) (Homocysteine synthase)</fullName>
        <ecNumber evidence="7">2.5.1.49</ecNumber>
    </submittedName>
</protein>
<evidence type="ECO:0000256" key="6">
    <source>
        <dbReference type="RuleBase" id="RU362118"/>
    </source>
</evidence>
<dbReference type="CDD" id="cd00614">
    <property type="entry name" value="CGS_like"/>
    <property type="match status" value="1"/>
</dbReference>
<dbReference type="InterPro" id="IPR015424">
    <property type="entry name" value="PyrdxlP-dep_Trfase"/>
</dbReference>
<evidence type="ECO:0000256" key="3">
    <source>
        <dbReference type="ARBA" id="ARBA00022679"/>
    </source>
</evidence>
<dbReference type="OrthoDB" id="9780685at2"/>
<reference evidence="7 8" key="2">
    <citation type="journal article" date="2011" name="ISME J.">
        <title>RNA-seq reveals cooperative metabolic interactions between two termite-gut spirochete species in co-culture.</title>
        <authorList>
            <person name="Rosenthal A.Z."/>
            <person name="Matson E.G."/>
            <person name="Eldar A."/>
            <person name="Leadbetter J.R."/>
        </authorList>
    </citation>
    <scope>NUCLEOTIDE SEQUENCE [LARGE SCALE GENOMIC DNA]</scope>
    <source>
        <strain evidence="8">ATCC BAA-888 / DSM 13862 / ZAS-9</strain>
    </source>
</reference>
<dbReference type="Pfam" id="PF01053">
    <property type="entry name" value="Cys_Met_Meta_PP"/>
    <property type="match status" value="1"/>
</dbReference>
<accession>F5YEL3</accession>
<evidence type="ECO:0000313" key="7">
    <source>
        <dbReference type="EMBL" id="AEF80392.1"/>
    </source>
</evidence>
<dbReference type="GO" id="GO:0004124">
    <property type="term" value="F:cysteine synthase activity"/>
    <property type="evidence" value="ECO:0007669"/>
    <property type="project" value="TreeGrafter"/>
</dbReference>
<dbReference type="eggNOG" id="COG2873">
    <property type="taxonomic scope" value="Bacteria"/>
</dbReference>